<dbReference type="PRINTS" id="PR00080">
    <property type="entry name" value="SDRFAMILY"/>
</dbReference>
<dbReference type="PROSITE" id="PS00061">
    <property type="entry name" value="ADH_SHORT"/>
    <property type="match status" value="1"/>
</dbReference>
<dbReference type="RefSeq" id="XP_005189954.2">
    <property type="nucleotide sequence ID" value="XM_005189897.4"/>
</dbReference>
<dbReference type="FunFam" id="3.40.50.720:FF:000047">
    <property type="entry name" value="NADP-dependent L-serine/L-allo-threonine dehydrogenase"/>
    <property type="match status" value="1"/>
</dbReference>
<dbReference type="VEuPathDB" id="VectorBase:MDOA006156"/>
<evidence type="ECO:0000256" key="1">
    <source>
        <dbReference type="ARBA" id="ARBA00006484"/>
    </source>
</evidence>
<dbReference type="OrthoDB" id="1933717at2759"/>
<evidence type="ECO:0000256" key="2">
    <source>
        <dbReference type="ARBA" id="ARBA00023002"/>
    </source>
</evidence>
<dbReference type="EnsemblMetazoa" id="MDOA006156-RA">
    <property type="protein sequence ID" value="MDOA006156-PA"/>
    <property type="gene ID" value="MDOA006156"/>
</dbReference>
<evidence type="ECO:0008006" key="5">
    <source>
        <dbReference type="Google" id="ProtNLM"/>
    </source>
</evidence>
<dbReference type="AlphaFoldDB" id="A0A1I8MLC9"/>
<dbReference type="Gene3D" id="3.40.50.720">
    <property type="entry name" value="NAD(P)-binding Rossmann-like Domain"/>
    <property type="match status" value="1"/>
</dbReference>
<dbReference type="InterPro" id="IPR036291">
    <property type="entry name" value="NAD(P)-bd_dom_sf"/>
</dbReference>
<accession>A0A1I8MLC9</accession>
<dbReference type="SUPFAM" id="SSF51735">
    <property type="entry name" value="NAD(P)-binding Rossmann-fold domains"/>
    <property type="match status" value="1"/>
</dbReference>
<proteinExistence type="inferred from homology"/>
<gene>
    <name evidence="4" type="primary">101888729</name>
</gene>
<dbReference type="PRINTS" id="PR00081">
    <property type="entry name" value="GDHRDH"/>
</dbReference>
<dbReference type="PANTHER" id="PTHR43115">
    <property type="entry name" value="DEHYDROGENASE/REDUCTASE SDR FAMILY MEMBER 11"/>
    <property type="match status" value="1"/>
</dbReference>
<name>A0A1I8MLC9_MUSDO</name>
<protein>
    <recommendedName>
        <fullName evidence="5">Short chain dehydrogenase</fullName>
    </recommendedName>
</protein>
<organism evidence="4">
    <name type="scientific">Musca domestica</name>
    <name type="common">House fly</name>
    <dbReference type="NCBI Taxonomy" id="7370"/>
    <lineage>
        <taxon>Eukaryota</taxon>
        <taxon>Metazoa</taxon>
        <taxon>Ecdysozoa</taxon>
        <taxon>Arthropoda</taxon>
        <taxon>Hexapoda</taxon>
        <taxon>Insecta</taxon>
        <taxon>Pterygota</taxon>
        <taxon>Neoptera</taxon>
        <taxon>Endopterygota</taxon>
        <taxon>Diptera</taxon>
        <taxon>Brachycera</taxon>
        <taxon>Muscomorpha</taxon>
        <taxon>Muscoidea</taxon>
        <taxon>Muscidae</taxon>
        <taxon>Musca</taxon>
    </lineage>
</organism>
<dbReference type="PANTHER" id="PTHR43115:SF4">
    <property type="entry name" value="DEHYDROGENASE_REDUCTASE SDR FAMILY MEMBER 11"/>
    <property type="match status" value="1"/>
</dbReference>
<sequence>MERWHKRIAVVTGASSGIGAAVVKDLLTSGLVVVGLARRKYAIEEYRKELPEALQANLHAVKCDLTNTRSINEAFDWIEANLGGIDILINNAGAFTLGQLATMELASVQNILQVNVVALVACTQRAFKSMKERNFDGHVILINSTLGHSIPMVGQGPAPFNIYPCSKFAVTAMTEVYRQEFMGLGTKIKVTSISPGQTDTDIVPDDFRRGQTMLQAKDVAECVHFAIATPPHVQIHELTVQPLQM</sequence>
<reference evidence="4" key="1">
    <citation type="submission" date="2020-05" db="UniProtKB">
        <authorList>
            <consortium name="EnsemblMetazoa"/>
        </authorList>
    </citation>
    <scope>IDENTIFICATION</scope>
    <source>
        <strain evidence="4">Aabys</strain>
    </source>
</reference>
<dbReference type="eggNOG" id="KOG1205">
    <property type="taxonomic scope" value="Eukaryota"/>
</dbReference>
<dbReference type="InterPro" id="IPR020904">
    <property type="entry name" value="Sc_DH/Rdtase_CS"/>
</dbReference>
<evidence type="ECO:0000256" key="3">
    <source>
        <dbReference type="RuleBase" id="RU000363"/>
    </source>
</evidence>
<dbReference type="KEGG" id="mde:101888729"/>
<dbReference type="STRING" id="7370.A0A1I8MLC9"/>
<dbReference type="InterPro" id="IPR002347">
    <property type="entry name" value="SDR_fam"/>
</dbReference>
<comment type="similarity">
    <text evidence="1 3">Belongs to the short-chain dehydrogenases/reductases (SDR) family.</text>
</comment>
<evidence type="ECO:0000313" key="4">
    <source>
        <dbReference type="EnsemblMetazoa" id="MDOA006156-PA"/>
    </source>
</evidence>
<dbReference type="GO" id="GO:0016616">
    <property type="term" value="F:oxidoreductase activity, acting on the CH-OH group of donors, NAD or NADP as acceptor"/>
    <property type="evidence" value="ECO:0007669"/>
    <property type="project" value="UniProtKB-ARBA"/>
</dbReference>
<dbReference type="Pfam" id="PF00106">
    <property type="entry name" value="adh_short"/>
    <property type="match status" value="1"/>
</dbReference>
<keyword evidence="2" id="KW-0560">Oxidoreductase</keyword>
<dbReference type="VEuPathDB" id="VectorBase:MDOMA2_008395"/>